<sequence>MPSLNFDDALVPEQKATRTKSQPLAARRRRTKTKERDPAMPRPWLRARGSALVRWLDDPDAPGCPIPPCLLTFKQVQHVADIQEKRNQPMNDVVLSNHLSRSMVGTYIAVDYEHLNLELMMTSSLLCLELIDRGKSADSDIEKNPHVTDVAQALYTRDYTIESLRYVFVNTVVNHQTRTFAKSVLEMTGLSRALWEFGSREYEEMLGTRIGRTVGYLVLGAFPRGSHRIGRILVWREYIDNYEDDLHFRFDIEPIPLMEVSGVGRG</sequence>
<evidence type="ECO:0000313" key="3">
    <source>
        <dbReference type="Proteomes" id="UP001146351"/>
    </source>
</evidence>
<name>A0A9W9IC41_9EURO</name>
<dbReference type="AlphaFoldDB" id="A0A9W9IC41"/>
<proteinExistence type="predicted"/>
<reference evidence="2" key="1">
    <citation type="submission" date="2022-11" db="EMBL/GenBank/DDBJ databases">
        <authorList>
            <person name="Petersen C."/>
        </authorList>
    </citation>
    <scope>NUCLEOTIDE SEQUENCE</scope>
    <source>
        <strain evidence="2">IBT 21917</strain>
    </source>
</reference>
<protein>
    <submittedName>
        <fullName evidence="2">Uncharacterized protein</fullName>
    </submittedName>
</protein>
<organism evidence="2 3">
    <name type="scientific">Penicillium capsulatum</name>
    <dbReference type="NCBI Taxonomy" id="69766"/>
    <lineage>
        <taxon>Eukaryota</taxon>
        <taxon>Fungi</taxon>
        <taxon>Dikarya</taxon>
        <taxon>Ascomycota</taxon>
        <taxon>Pezizomycotina</taxon>
        <taxon>Eurotiomycetes</taxon>
        <taxon>Eurotiomycetidae</taxon>
        <taxon>Eurotiales</taxon>
        <taxon>Aspergillaceae</taxon>
        <taxon>Penicillium</taxon>
    </lineage>
</organism>
<gene>
    <name evidence="2" type="ORF">N7492_005531</name>
</gene>
<dbReference type="EMBL" id="JAPQKO010000003">
    <property type="protein sequence ID" value="KAJ5172938.1"/>
    <property type="molecule type" value="Genomic_DNA"/>
</dbReference>
<dbReference type="Proteomes" id="UP001146351">
    <property type="component" value="Unassembled WGS sequence"/>
</dbReference>
<comment type="caution">
    <text evidence="2">The sequence shown here is derived from an EMBL/GenBank/DDBJ whole genome shotgun (WGS) entry which is preliminary data.</text>
</comment>
<keyword evidence="3" id="KW-1185">Reference proteome</keyword>
<dbReference type="OrthoDB" id="4272604at2759"/>
<evidence type="ECO:0000256" key="1">
    <source>
        <dbReference type="SAM" id="MobiDB-lite"/>
    </source>
</evidence>
<accession>A0A9W9IC41</accession>
<feature type="region of interest" description="Disordered" evidence="1">
    <location>
        <begin position="1"/>
        <end position="41"/>
    </location>
</feature>
<reference evidence="2" key="2">
    <citation type="journal article" date="2023" name="IMA Fungus">
        <title>Comparative genomic study of the Penicillium genus elucidates a diverse pangenome and 15 lateral gene transfer events.</title>
        <authorList>
            <person name="Petersen C."/>
            <person name="Sorensen T."/>
            <person name="Nielsen M.R."/>
            <person name="Sondergaard T.E."/>
            <person name="Sorensen J.L."/>
            <person name="Fitzpatrick D.A."/>
            <person name="Frisvad J.C."/>
            <person name="Nielsen K.L."/>
        </authorList>
    </citation>
    <scope>NUCLEOTIDE SEQUENCE</scope>
    <source>
        <strain evidence="2">IBT 21917</strain>
    </source>
</reference>
<evidence type="ECO:0000313" key="2">
    <source>
        <dbReference type="EMBL" id="KAJ5172938.1"/>
    </source>
</evidence>